<dbReference type="SUPFAM" id="SSF55874">
    <property type="entry name" value="ATPase domain of HSP90 chaperone/DNA topoisomerase II/histidine kinase"/>
    <property type="match status" value="1"/>
</dbReference>
<dbReference type="Pfam" id="PF13581">
    <property type="entry name" value="HATPase_c_2"/>
    <property type="match status" value="1"/>
</dbReference>
<dbReference type="InterPro" id="IPR000014">
    <property type="entry name" value="PAS"/>
</dbReference>
<dbReference type="SUPFAM" id="SSF55785">
    <property type="entry name" value="PYP-like sensor domain (PAS domain)"/>
    <property type="match status" value="2"/>
</dbReference>
<dbReference type="InterPro" id="IPR013656">
    <property type="entry name" value="PAS_4"/>
</dbReference>
<dbReference type="SMART" id="SM00086">
    <property type="entry name" value="PAC"/>
    <property type="match status" value="1"/>
</dbReference>
<dbReference type="InterPro" id="IPR001610">
    <property type="entry name" value="PAC"/>
</dbReference>
<name>A0ABS8BSS7_9RHOB</name>
<dbReference type="RefSeq" id="WP_226747674.1">
    <property type="nucleotide sequence ID" value="NZ_JAJATZ010000002.1"/>
</dbReference>
<dbReference type="CDD" id="cd00130">
    <property type="entry name" value="PAS"/>
    <property type="match status" value="2"/>
</dbReference>
<evidence type="ECO:0000313" key="12">
    <source>
        <dbReference type="EMBL" id="MCB5198799.1"/>
    </source>
</evidence>
<reference evidence="12" key="1">
    <citation type="submission" date="2021-10" db="EMBL/GenBank/DDBJ databases">
        <title>Loktanella gaetbuli sp. nov., isolated from a tidal flat.</title>
        <authorList>
            <person name="Park S."/>
            <person name="Yoon J.-H."/>
        </authorList>
    </citation>
    <scope>NUCLEOTIDE SEQUENCE</scope>
    <source>
        <strain evidence="12">TSTF-M6</strain>
    </source>
</reference>
<evidence type="ECO:0000259" key="10">
    <source>
        <dbReference type="PROSITE" id="PS50112"/>
    </source>
</evidence>
<keyword evidence="4" id="KW-0808">Transferase</keyword>
<feature type="domain" description="Histidine kinase" evidence="9">
    <location>
        <begin position="282"/>
        <end position="476"/>
    </location>
</feature>
<proteinExistence type="predicted"/>
<keyword evidence="8" id="KW-0843">Virulence</keyword>
<comment type="catalytic activity">
    <reaction evidence="1">
        <text>ATP + protein L-histidine = ADP + protein N-phospho-L-histidine.</text>
        <dbReference type="EC" id="2.7.13.3"/>
    </reaction>
</comment>
<dbReference type="NCBIfam" id="TIGR00229">
    <property type="entry name" value="sensory_box"/>
    <property type="match status" value="1"/>
</dbReference>
<dbReference type="Pfam" id="PF08447">
    <property type="entry name" value="PAS_3"/>
    <property type="match status" value="1"/>
</dbReference>
<dbReference type="InterPro" id="IPR035965">
    <property type="entry name" value="PAS-like_dom_sf"/>
</dbReference>
<dbReference type="InterPro" id="IPR036890">
    <property type="entry name" value="HATPase_C_sf"/>
</dbReference>
<evidence type="ECO:0000259" key="11">
    <source>
        <dbReference type="PROSITE" id="PS50113"/>
    </source>
</evidence>
<accession>A0ABS8BSS7</accession>
<evidence type="ECO:0000256" key="2">
    <source>
        <dbReference type="ARBA" id="ARBA00012438"/>
    </source>
</evidence>
<dbReference type="Pfam" id="PF07568">
    <property type="entry name" value="HisKA_2"/>
    <property type="match status" value="1"/>
</dbReference>
<feature type="domain" description="PAC" evidence="11">
    <location>
        <begin position="219"/>
        <end position="271"/>
    </location>
</feature>
<dbReference type="Gene3D" id="2.10.70.100">
    <property type="match status" value="1"/>
</dbReference>
<feature type="domain" description="PAS" evidence="10">
    <location>
        <begin position="143"/>
        <end position="215"/>
    </location>
</feature>
<keyword evidence="5" id="KW-0547">Nucleotide-binding</keyword>
<dbReference type="InterPro" id="IPR000700">
    <property type="entry name" value="PAS-assoc_C"/>
</dbReference>
<gene>
    <name evidence="12" type="ORF">LGQ03_06060</name>
</gene>
<dbReference type="PROSITE" id="PS50109">
    <property type="entry name" value="HIS_KIN"/>
    <property type="match status" value="1"/>
</dbReference>
<dbReference type="InterPro" id="IPR011495">
    <property type="entry name" value="Sig_transdc_His_kin_sub2_dim/P"/>
</dbReference>
<organism evidence="12 13">
    <name type="scientific">Loktanella gaetbuli</name>
    <dbReference type="NCBI Taxonomy" id="2881335"/>
    <lineage>
        <taxon>Bacteria</taxon>
        <taxon>Pseudomonadati</taxon>
        <taxon>Pseudomonadota</taxon>
        <taxon>Alphaproteobacteria</taxon>
        <taxon>Rhodobacterales</taxon>
        <taxon>Roseobacteraceae</taxon>
        <taxon>Loktanella</taxon>
    </lineage>
</organism>
<dbReference type="InterPro" id="IPR005467">
    <property type="entry name" value="His_kinase_dom"/>
</dbReference>
<dbReference type="InterPro" id="IPR013655">
    <property type="entry name" value="PAS_fold_3"/>
</dbReference>
<keyword evidence="7" id="KW-0067">ATP-binding</keyword>
<dbReference type="SMART" id="SM00091">
    <property type="entry name" value="PAS"/>
    <property type="match status" value="2"/>
</dbReference>
<evidence type="ECO:0000256" key="1">
    <source>
        <dbReference type="ARBA" id="ARBA00000085"/>
    </source>
</evidence>
<dbReference type="Pfam" id="PF08448">
    <property type="entry name" value="PAS_4"/>
    <property type="match status" value="1"/>
</dbReference>
<evidence type="ECO:0000256" key="7">
    <source>
        <dbReference type="ARBA" id="ARBA00022840"/>
    </source>
</evidence>
<evidence type="ECO:0000256" key="3">
    <source>
        <dbReference type="ARBA" id="ARBA00022553"/>
    </source>
</evidence>
<evidence type="ECO:0000256" key="4">
    <source>
        <dbReference type="ARBA" id="ARBA00022679"/>
    </source>
</evidence>
<keyword evidence="13" id="KW-1185">Reference proteome</keyword>
<dbReference type="EMBL" id="JAJATZ010000002">
    <property type="protein sequence ID" value="MCB5198799.1"/>
    <property type="molecule type" value="Genomic_DNA"/>
</dbReference>
<keyword evidence="3" id="KW-0597">Phosphoprotein</keyword>
<evidence type="ECO:0000313" key="13">
    <source>
        <dbReference type="Proteomes" id="UP001138961"/>
    </source>
</evidence>
<dbReference type="PANTHER" id="PTHR41523:SF8">
    <property type="entry name" value="ETHYLENE RESPONSE SENSOR PROTEIN"/>
    <property type="match status" value="1"/>
</dbReference>
<dbReference type="InterPro" id="IPR003594">
    <property type="entry name" value="HATPase_dom"/>
</dbReference>
<dbReference type="Gene3D" id="3.30.450.20">
    <property type="entry name" value="PAS domain"/>
    <property type="match status" value="2"/>
</dbReference>
<dbReference type="EC" id="2.7.13.3" evidence="2"/>
<evidence type="ECO:0000259" key="9">
    <source>
        <dbReference type="PROSITE" id="PS50109"/>
    </source>
</evidence>
<sequence>MDHYDGLNPGIFFDAAATAQLVFTTDLRIVAANKRYCALLGRQPRDLIGYQVFEAFPANPDDPEASAEAELTASIEAVVATGKEQQMPLRQHDVREADGRYATRYWRVRNSPIFADDARPDKVTHIIQTAEDVTRNTLGERADAARQRAAMRGAELSYFELDPVSGHLIQSPQLDALFGFDPEDTNDAVEPFLDRFHPDDRAEARAEIERVARTIGADLHLNSRIILPDGTMRWVIGRGESVRDPDTQTVRIVGIVLDVTAIRENEARLSEALAARDLMIAEVNHRVKNSLQMVTSILNLEGSATVDPAARSSLRAATARVNAVAAIHASLYEDADVSSVWIDRYLKRLTTHLRLSLSSDARGLQITYDAESIRLDTDRAVSLSLAVNELVTNSFKHAYGPEDDGTVTITLRRADENMILLEVADDGTGPGADRASSDAKSSGLGQRLIAGMAASLGGTIEEDQTNGWRTRILFPE</sequence>
<evidence type="ECO:0000256" key="6">
    <source>
        <dbReference type="ARBA" id="ARBA00022777"/>
    </source>
</evidence>
<keyword evidence="6" id="KW-0418">Kinase</keyword>
<comment type="caution">
    <text evidence="12">The sequence shown here is derived from an EMBL/GenBank/DDBJ whole genome shotgun (WGS) entry which is preliminary data.</text>
</comment>
<dbReference type="Proteomes" id="UP001138961">
    <property type="component" value="Unassembled WGS sequence"/>
</dbReference>
<evidence type="ECO:0000256" key="5">
    <source>
        <dbReference type="ARBA" id="ARBA00022741"/>
    </source>
</evidence>
<protein>
    <recommendedName>
        <fullName evidence="2">histidine kinase</fullName>
        <ecNumber evidence="2">2.7.13.3</ecNumber>
    </recommendedName>
</protein>
<dbReference type="PANTHER" id="PTHR41523">
    <property type="entry name" value="TWO-COMPONENT SYSTEM SENSOR PROTEIN"/>
    <property type="match status" value="1"/>
</dbReference>
<dbReference type="Gene3D" id="3.30.565.10">
    <property type="entry name" value="Histidine kinase-like ATPase, C-terminal domain"/>
    <property type="match status" value="1"/>
</dbReference>
<dbReference type="PROSITE" id="PS50113">
    <property type="entry name" value="PAC"/>
    <property type="match status" value="1"/>
</dbReference>
<dbReference type="PROSITE" id="PS50112">
    <property type="entry name" value="PAS"/>
    <property type="match status" value="1"/>
</dbReference>
<evidence type="ECO:0000256" key="8">
    <source>
        <dbReference type="ARBA" id="ARBA00023026"/>
    </source>
</evidence>